<gene>
    <name evidence="5" type="primary">LOC111085408</name>
</gene>
<dbReference type="Pfam" id="PF23332">
    <property type="entry name" value="CC4_RECK"/>
    <property type="match status" value="1"/>
</dbReference>
<reference evidence="5" key="1">
    <citation type="submission" date="2025-08" db="UniProtKB">
        <authorList>
            <consortium name="RefSeq"/>
        </authorList>
    </citation>
    <scope>IDENTIFICATION</scope>
    <source>
        <tissue evidence="5">Muscle</tissue>
    </source>
</reference>
<dbReference type="PANTHER" id="PTHR13487:SF3">
    <property type="entry name" value="REVERSION-INDUCING CYSTEINE-RICH PROTEIN WITH KAZAL MOTIFS"/>
    <property type="match status" value="1"/>
</dbReference>
<sequence length="246" mass="27535">MVGMVAVIGVIVLAALGSRVSALAPTCCYQVTGSCRRSCEEMSLVEISTDEEKREDYLTNLNRLCSKLLVGFWKCMNETLEEVDRGADWVGRPCCSVPQTAGCRLACLKAQSRSEISGTCRRSDEISFYFCVERQEVGESCCQQSKRSECRKACWEVFRSAMTPSKTIREAVFNQCAQHSPQVLRCLRNYTHTTPADNPTRNLHCCDQSSNRQCREICRNVLRTQTTDQEIIDSLIKGGCGPPLPH</sequence>
<evidence type="ECO:0000259" key="3">
    <source>
        <dbReference type="Pfam" id="PF23332"/>
    </source>
</evidence>
<evidence type="ECO:0000313" key="5">
    <source>
        <dbReference type="RefSeq" id="XP_022239519.1"/>
    </source>
</evidence>
<dbReference type="RefSeq" id="XP_022239519.1">
    <property type="nucleotide sequence ID" value="XM_022383811.1"/>
</dbReference>
<dbReference type="InterPro" id="IPR039016">
    <property type="entry name" value="RECK"/>
</dbReference>
<feature type="signal peptide" evidence="1">
    <location>
        <begin position="1"/>
        <end position="22"/>
    </location>
</feature>
<accession>A0ABM1S7B4</accession>
<keyword evidence="4" id="KW-1185">Reference proteome</keyword>
<evidence type="ECO:0000313" key="4">
    <source>
        <dbReference type="Proteomes" id="UP000694941"/>
    </source>
</evidence>
<dbReference type="Pfam" id="PF22961">
    <property type="entry name" value="RECK-like_N"/>
    <property type="match status" value="1"/>
</dbReference>
<evidence type="ECO:0000256" key="1">
    <source>
        <dbReference type="SAM" id="SignalP"/>
    </source>
</evidence>
<dbReference type="InterPro" id="IPR056978">
    <property type="entry name" value="CC4_RECK"/>
</dbReference>
<organism evidence="4 5">
    <name type="scientific">Limulus polyphemus</name>
    <name type="common">Atlantic horseshoe crab</name>
    <dbReference type="NCBI Taxonomy" id="6850"/>
    <lineage>
        <taxon>Eukaryota</taxon>
        <taxon>Metazoa</taxon>
        <taxon>Ecdysozoa</taxon>
        <taxon>Arthropoda</taxon>
        <taxon>Chelicerata</taxon>
        <taxon>Merostomata</taxon>
        <taxon>Xiphosura</taxon>
        <taxon>Limulidae</taxon>
        <taxon>Limulus</taxon>
    </lineage>
</organism>
<feature type="non-terminal residue" evidence="5">
    <location>
        <position position="246"/>
    </location>
</feature>
<protein>
    <submittedName>
        <fullName evidence="5">Reversion-inducing cysteine-rich protein with Kazal motifs-like</fullName>
    </submittedName>
</protein>
<dbReference type="GeneID" id="111085408"/>
<feature type="domain" description="Reversion-inducing cysteine-rich protein with Kazal CC4" evidence="3">
    <location>
        <begin position="201"/>
        <end position="246"/>
    </location>
</feature>
<evidence type="ECO:0000259" key="2">
    <source>
        <dbReference type="Pfam" id="PF22961"/>
    </source>
</evidence>
<proteinExistence type="predicted"/>
<feature type="domain" description="Reversion-inducing cysteine-rich with Kazal motifs N-terminal" evidence="2">
    <location>
        <begin position="88"/>
        <end position="135"/>
    </location>
</feature>
<dbReference type="PANTHER" id="PTHR13487">
    <property type="entry name" value="SERINE PROTEASE INHIBITOR"/>
    <property type="match status" value="1"/>
</dbReference>
<dbReference type="InterPro" id="IPR055110">
    <property type="entry name" value="RECK-like_N"/>
</dbReference>
<name>A0ABM1S7B4_LIMPO</name>
<dbReference type="Proteomes" id="UP000694941">
    <property type="component" value="Unplaced"/>
</dbReference>
<feature type="chain" id="PRO_5047236751" evidence="1">
    <location>
        <begin position="23"/>
        <end position="246"/>
    </location>
</feature>
<keyword evidence="1" id="KW-0732">Signal</keyword>